<dbReference type="AlphaFoldDB" id="A0A8T0RC49"/>
<dbReference type="EMBL" id="CM029047">
    <property type="protein sequence ID" value="KAG2582473.1"/>
    <property type="molecule type" value="Genomic_DNA"/>
</dbReference>
<accession>A0A8T0RC49</accession>
<feature type="non-terminal residue" evidence="1">
    <location>
        <position position="120"/>
    </location>
</feature>
<evidence type="ECO:0000313" key="2">
    <source>
        <dbReference type="Proteomes" id="UP000823388"/>
    </source>
</evidence>
<evidence type="ECO:0008006" key="3">
    <source>
        <dbReference type="Google" id="ProtNLM"/>
    </source>
</evidence>
<dbReference type="InterPro" id="IPR036691">
    <property type="entry name" value="Endo/exonu/phosph_ase_sf"/>
</dbReference>
<dbReference type="Gene3D" id="3.60.10.10">
    <property type="entry name" value="Endonuclease/exonuclease/phosphatase"/>
    <property type="match status" value="1"/>
</dbReference>
<dbReference type="Proteomes" id="UP000823388">
    <property type="component" value="Chromosome 6K"/>
</dbReference>
<proteinExistence type="predicted"/>
<dbReference type="SUPFAM" id="SSF56219">
    <property type="entry name" value="DNase I-like"/>
    <property type="match status" value="1"/>
</dbReference>
<protein>
    <recommendedName>
        <fullName evidence="3">Endonuclease/exonuclease/phosphatase domain-containing protein</fullName>
    </recommendedName>
</protein>
<name>A0A8T0RC49_PANVG</name>
<organism evidence="1 2">
    <name type="scientific">Panicum virgatum</name>
    <name type="common">Blackwell switchgrass</name>
    <dbReference type="NCBI Taxonomy" id="38727"/>
    <lineage>
        <taxon>Eukaryota</taxon>
        <taxon>Viridiplantae</taxon>
        <taxon>Streptophyta</taxon>
        <taxon>Embryophyta</taxon>
        <taxon>Tracheophyta</taxon>
        <taxon>Spermatophyta</taxon>
        <taxon>Magnoliopsida</taxon>
        <taxon>Liliopsida</taxon>
        <taxon>Poales</taxon>
        <taxon>Poaceae</taxon>
        <taxon>PACMAD clade</taxon>
        <taxon>Panicoideae</taxon>
        <taxon>Panicodae</taxon>
        <taxon>Paniceae</taxon>
        <taxon>Panicinae</taxon>
        <taxon>Panicum</taxon>
        <taxon>Panicum sect. Hiantes</taxon>
    </lineage>
</organism>
<reference evidence="1" key="1">
    <citation type="submission" date="2020-05" db="EMBL/GenBank/DDBJ databases">
        <title>WGS assembly of Panicum virgatum.</title>
        <authorList>
            <person name="Lovell J.T."/>
            <person name="Jenkins J."/>
            <person name="Shu S."/>
            <person name="Juenger T.E."/>
            <person name="Schmutz J."/>
        </authorList>
    </citation>
    <scope>NUCLEOTIDE SEQUENCE</scope>
    <source>
        <strain evidence="1">AP13</strain>
    </source>
</reference>
<keyword evidence="2" id="KW-1185">Reference proteome</keyword>
<evidence type="ECO:0000313" key="1">
    <source>
        <dbReference type="EMBL" id="KAG2582473.1"/>
    </source>
</evidence>
<gene>
    <name evidence="1" type="ORF">PVAP13_6KG412106</name>
</gene>
<sequence>MLNENCLVWNVRGLNSRSRHNVVCELVGQENISLLSLQEIKLNDCSDSLVLEICGAGFDYFFKRATHTCGGILLAWRTDVWSITNPLIRSNSLTAKVTLLHNGDTWWWTSVYGPQGDHEK</sequence>
<comment type="caution">
    <text evidence="1">The sequence shown here is derived from an EMBL/GenBank/DDBJ whole genome shotgun (WGS) entry which is preliminary data.</text>
</comment>